<dbReference type="EMBL" id="CAXAMN010015125">
    <property type="protein sequence ID" value="CAK9045109.1"/>
    <property type="molecule type" value="Genomic_DNA"/>
</dbReference>
<dbReference type="InterPro" id="IPR051182">
    <property type="entry name" value="Euk_NMN_adenylyltrnsfrase"/>
</dbReference>
<evidence type="ECO:0000256" key="1">
    <source>
        <dbReference type="SAM" id="Phobius"/>
    </source>
</evidence>
<evidence type="ECO:0000259" key="2">
    <source>
        <dbReference type="Pfam" id="PF01467"/>
    </source>
</evidence>
<protein>
    <recommendedName>
        <fullName evidence="2">Cytidyltransferase-like domain-containing protein</fullName>
    </recommendedName>
</protein>
<feature type="domain" description="Cytidyltransferase-like" evidence="2">
    <location>
        <begin position="71"/>
        <end position="268"/>
    </location>
</feature>
<dbReference type="SUPFAM" id="SSF52374">
    <property type="entry name" value="Nucleotidylyl transferase"/>
    <property type="match status" value="1"/>
</dbReference>
<evidence type="ECO:0000313" key="4">
    <source>
        <dbReference type="Proteomes" id="UP001642484"/>
    </source>
</evidence>
<name>A0ABP0M2Y0_9DINO</name>
<dbReference type="Proteomes" id="UP001642484">
    <property type="component" value="Unassembled WGS sequence"/>
</dbReference>
<gene>
    <name evidence="3" type="ORF">CCMP2556_LOCUS23631</name>
</gene>
<proteinExistence type="predicted"/>
<dbReference type="PANTHER" id="PTHR12039">
    <property type="entry name" value="NICOTINAMIDE MONONUCLEOTIDE ADENYLYLTRANSFERASE"/>
    <property type="match status" value="1"/>
</dbReference>
<comment type="caution">
    <text evidence="3">The sequence shown here is derived from an EMBL/GenBank/DDBJ whole genome shotgun (WGS) entry which is preliminary data.</text>
</comment>
<reference evidence="3 4" key="1">
    <citation type="submission" date="2024-02" db="EMBL/GenBank/DDBJ databases">
        <authorList>
            <person name="Chen Y."/>
            <person name="Shah S."/>
            <person name="Dougan E. K."/>
            <person name="Thang M."/>
            <person name="Chan C."/>
        </authorList>
    </citation>
    <scope>NUCLEOTIDE SEQUENCE [LARGE SCALE GENOMIC DNA]</scope>
</reference>
<keyword evidence="1" id="KW-0812">Transmembrane</keyword>
<keyword evidence="1" id="KW-0472">Membrane</keyword>
<dbReference type="PANTHER" id="PTHR12039:SF0">
    <property type="entry name" value="NICOTINAMIDE-NUCLEOTIDE ADENYLYLTRANSFERASE"/>
    <property type="match status" value="1"/>
</dbReference>
<accession>A0ABP0M2Y0</accession>
<dbReference type="Gene3D" id="3.40.50.620">
    <property type="entry name" value="HUPs"/>
    <property type="match status" value="1"/>
</dbReference>
<sequence length="346" mass="37162">MRSARETTSPRGCPGRKLRWHAFAVAFGMLPAFAAVRQAFMRVFHRQGVCTLPSSKLRLQVPEGRIPVAIVAPGSFSPPTLLHLRMFEEARDALERTGGKFKVVGGYMSPVHDAYGKASLAPAHHRLSMVEAAVSDSDWIMADSWECLCRSEWTPTVEVVSRFAAELSKVPVAVGSNRPQCGKVQLVMLCGGDVLQSFNATKPSGERVWPDDDVEVIVGQHGLVCVGRGKADLGAIARESTVLGKHLDKIVLAKPRVLTGISSSVVRQYLASNQSIRYLVHDKAGMGGSSASSRSSGDSSLGMLSLAHSECYEIAYLSGVSRLVYAGSCSLRQGVFRTGTGSTLKS</sequence>
<dbReference type="InterPro" id="IPR004821">
    <property type="entry name" value="Cyt_trans-like"/>
</dbReference>
<dbReference type="Pfam" id="PF01467">
    <property type="entry name" value="CTP_transf_like"/>
    <property type="match status" value="1"/>
</dbReference>
<feature type="transmembrane region" description="Helical" evidence="1">
    <location>
        <begin position="20"/>
        <end position="40"/>
    </location>
</feature>
<organism evidence="3 4">
    <name type="scientific">Durusdinium trenchii</name>
    <dbReference type="NCBI Taxonomy" id="1381693"/>
    <lineage>
        <taxon>Eukaryota</taxon>
        <taxon>Sar</taxon>
        <taxon>Alveolata</taxon>
        <taxon>Dinophyceae</taxon>
        <taxon>Suessiales</taxon>
        <taxon>Symbiodiniaceae</taxon>
        <taxon>Durusdinium</taxon>
    </lineage>
</organism>
<evidence type="ECO:0000313" key="3">
    <source>
        <dbReference type="EMBL" id="CAK9045109.1"/>
    </source>
</evidence>
<keyword evidence="4" id="KW-1185">Reference proteome</keyword>
<keyword evidence="1" id="KW-1133">Transmembrane helix</keyword>
<dbReference type="InterPro" id="IPR014729">
    <property type="entry name" value="Rossmann-like_a/b/a_fold"/>
</dbReference>